<evidence type="ECO:0000313" key="3">
    <source>
        <dbReference type="EMBL" id="GGX89822.1"/>
    </source>
</evidence>
<accession>A0A918U4F2</accession>
<protein>
    <submittedName>
        <fullName evidence="3">Uncharacterized protein</fullName>
    </submittedName>
</protein>
<gene>
    <name evidence="3" type="ORF">GCM10010358_49730</name>
</gene>
<reference evidence="3" key="1">
    <citation type="journal article" date="2014" name="Int. J. Syst. Evol. Microbiol.">
        <title>Complete genome sequence of Corynebacterium casei LMG S-19264T (=DSM 44701T), isolated from a smear-ripened cheese.</title>
        <authorList>
            <consortium name="US DOE Joint Genome Institute (JGI-PGF)"/>
            <person name="Walter F."/>
            <person name="Albersmeier A."/>
            <person name="Kalinowski J."/>
            <person name="Ruckert C."/>
        </authorList>
    </citation>
    <scope>NUCLEOTIDE SEQUENCE</scope>
    <source>
        <strain evidence="3">JCM 4790</strain>
    </source>
</reference>
<evidence type="ECO:0000256" key="1">
    <source>
        <dbReference type="SAM" id="MobiDB-lite"/>
    </source>
</evidence>
<organism evidence="3 4">
    <name type="scientific">Streptomyces minutiscleroticus</name>
    <dbReference type="NCBI Taxonomy" id="68238"/>
    <lineage>
        <taxon>Bacteria</taxon>
        <taxon>Bacillati</taxon>
        <taxon>Actinomycetota</taxon>
        <taxon>Actinomycetes</taxon>
        <taxon>Kitasatosporales</taxon>
        <taxon>Streptomycetaceae</taxon>
        <taxon>Streptomyces</taxon>
    </lineage>
</organism>
<dbReference type="Proteomes" id="UP000619244">
    <property type="component" value="Unassembled WGS sequence"/>
</dbReference>
<feature type="signal peptide" evidence="2">
    <location>
        <begin position="1"/>
        <end position="26"/>
    </location>
</feature>
<dbReference type="EMBL" id="BMVU01000027">
    <property type="protein sequence ID" value="GGX89822.1"/>
    <property type="molecule type" value="Genomic_DNA"/>
</dbReference>
<feature type="chain" id="PRO_5037310524" evidence="2">
    <location>
        <begin position="27"/>
        <end position="148"/>
    </location>
</feature>
<feature type="compositionally biased region" description="Basic and acidic residues" evidence="1">
    <location>
        <begin position="29"/>
        <end position="43"/>
    </location>
</feature>
<comment type="caution">
    <text evidence="3">The sequence shown here is derived from an EMBL/GenBank/DDBJ whole genome shotgun (WGS) entry which is preliminary data.</text>
</comment>
<feature type="region of interest" description="Disordered" evidence="1">
    <location>
        <begin position="21"/>
        <end position="123"/>
    </location>
</feature>
<keyword evidence="4" id="KW-1185">Reference proteome</keyword>
<dbReference type="AlphaFoldDB" id="A0A918U4F2"/>
<keyword evidence="2" id="KW-0732">Signal</keyword>
<reference evidence="3" key="2">
    <citation type="submission" date="2020-09" db="EMBL/GenBank/DDBJ databases">
        <authorList>
            <person name="Sun Q."/>
            <person name="Ohkuma M."/>
        </authorList>
    </citation>
    <scope>NUCLEOTIDE SEQUENCE</scope>
    <source>
        <strain evidence="3">JCM 4790</strain>
    </source>
</reference>
<proteinExistence type="predicted"/>
<evidence type="ECO:0000256" key="2">
    <source>
        <dbReference type="SAM" id="SignalP"/>
    </source>
</evidence>
<feature type="compositionally biased region" description="Basic and acidic residues" evidence="1">
    <location>
        <begin position="49"/>
        <end position="106"/>
    </location>
</feature>
<sequence>MRMRTLATTGALLVAALGAGAGTAAADDDGPRKEHGVSDSRGEHHGKHDRGDKGGDHHGGFRGEGREEGHGEGSGKGHGEGSEEGRGQGSEERESHAAGGYKKEGGYGHYFNVGGPYGITDSHVAGYKNAGVFSFGSEYENEYGHGED</sequence>
<dbReference type="RefSeq" id="WP_190192521.1">
    <property type="nucleotide sequence ID" value="NZ_BMVU01000027.1"/>
</dbReference>
<evidence type="ECO:0000313" key="4">
    <source>
        <dbReference type="Proteomes" id="UP000619244"/>
    </source>
</evidence>
<name>A0A918U4F2_9ACTN</name>